<reference evidence="2 3" key="1">
    <citation type="submission" date="2015-09" db="EMBL/GenBank/DDBJ databases">
        <title>Draft genome of a European isolate of the apple canker pathogen Neonectria ditissima.</title>
        <authorList>
            <person name="Gomez-Cortecero A."/>
            <person name="Harrison R.J."/>
            <person name="Armitage A.D."/>
        </authorList>
    </citation>
    <scope>NUCLEOTIDE SEQUENCE [LARGE SCALE GENOMIC DNA]</scope>
    <source>
        <strain evidence="2 3">R09/05</strain>
    </source>
</reference>
<dbReference type="PANTHER" id="PTHR40619">
    <property type="entry name" value="FUNGAL STAND N-TERMINAL GOODBYE DOMAIN-CONTAINING PROTEIN"/>
    <property type="match status" value="1"/>
</dbReference>
<sequence length="598" mass="67489">MRLTTCSLAGLHKEADEQMRQFQDTLKSFTEKLQKRKLFKKLGLEVRDPSQYDLNYVLSIASKINDERDQPYNTHTCKAFIRKCFQVVTKNKNIVTGLLSMLPNDLYGSVISGGFSVILAAVESHVNMRTEIQAALASIPQKLDNVQRTSEIHIPSIKLYRAADAVFISIFVVLERIIDRLSMSFLEKGFSKIKGQEPDVSEALDYLGNSISQFQAEVDYCRDLRMGRAEEIGRRTLQIVYDIDKRTENAQTTNEQFYERIYNAVYKLIASSLVFNPIDGTAAAIRPETNSATSFKALPASETTTSVFPSVDKNKDLAGKWLSGLDNFDLGPEKEITELLSCIEDLDLEEKDRAEWIMVSDEVQQWLSHKQFSMLEICAEDAPEELINAMSLTATKLTFTLSSVVNYPILSFFCGMRVKDSTDPNDSGPMAIMNSLNGQLLKFMAEQRSTGDLSFLNEKKLMKKSRDKPKHAMALFRECFGALPEGDVVFIIIDSFSRMRGDKLKGNRMIEEIAKLVDDFPNLVIKILVTDALATCPTKDLAHIRLYVPTEIDGWKNDINMELLEQKNKAALSEFQAKHQSQAAGLDEDSDDSDDNDW</sequence>
<dbReference type="Proteomes" id="UP000050424">
    <property type="component" value="Unassembled WGS sequence"/>
</dbReference>
<comment type="caution">
    <text evidence="2">The sequence shown here is derived from an EMBL/GenBank/DDBJ whole genome shotgun (WGS) entry which is preliminary data.</text>
</comment>
<gene>
    <name evidence="2" type="ORF">AK830_g6503</name>
</gene>
<dbReference type="EMBL" id="LKCW01000091">
    <property type="protein sequence ID" value="KPM40078.1"/>
    <property type="molecule type" value="Genomic_DNA"/>
</dbReference>
<feature type="compositionally biased region" description="Acidic residues" evidence="1">
    <location>
        <begin position="586"/>
        <end position="598"/>
    </location>
</feature>
<keyword evidence="3" id="KW-1185">Reference proteome</keyword>
<proteinExistence type="predicted"/>
<protein>
    <submittedName>
        <fullName evidence="2">Uncharacterized protein</fullName>
    </submittedName>
</protein>
<feature type="region of interest" description="Disordered" evidence="1">
    <location>
        <begin position="577"/>
        <end position="598"/>
    </location>
</feature>
<accession>A0A0P7B0E0</accession>
<organism evidence="2 3">
    <name type="scientific">Neonectria ditissima</name>
    <dbReference type="NCBI Taxonomy" id="78410"/>
    <lineage>
        <taxon>Eukaryota</taxon>
        <taxon>Fungi</taxon>
        <taxon>Dikarya</taxon>
        <taxon>Ascomycota</taxon>
        <taxon>Pezizomycotina</taxon>
        <taxon>Sordariomycetes</taxon>
        <taxon>Hypocreomycetidae</taxon>
        <taxon>Hypocreales</taxon>
        <taxon>Nectriaceae</taxon>
        <taxon>Neonectria</taxon>
    </lineage>
</organism>
<evidence type="ECO:0000313" key="3">
    <source>
        <dbReference type="Proteomes" id="UP000050424"/>
    </source>
</evidence>
<dbReference type="PANTHER" id="PTHR40619:SF3">
    <property type="entry name" value="FUNGAL STAND N-TERMINAL GOODBYE DOMAIN-CONTAINING PROTEIN"/>
    <property type="match status" value="1"/>
</dbReference>
<name>A0A0P7B0E0_9HYPO</name>
<dbReference type="OrthoDB" id="5419927at2759"/>
<dbReference type="AlphaFoldDB" id="A0A0P7B0E0"/>
<evidence type="ECO:0000313" key="2">
    <source>
        <dbReference type="EMBL" id="KPM40078.1"/>
    </source>
</evidence>
<evidence type="ECO:0000256" key="1">
    <source>
        <dbReference type="SAM" id="MobiDB-lite"/>
    </source>
</evidence>